<dbReference type="AlphaFoldDB" id="A0A0T7F983"/>
<dbReference type="GO" id="GO:0016740">
    <property type="term" value="F:transferase activity"/>
    <property type="evidence" value="ECO:0007669"/>
    <property type="project" value="UniProtKB-KW"/>
</dbReference>
<dbReference type="SUPFAM" id="SSF55804">
    <property type="entry name" value="Phoshotransferase/anion transport protein"/>
    <property type="match status" value="1"/>
</dbReference>
<dbReference type="PROSITE" id="PS51094">
    <property type="entry name" value="PTS_EIIA_TYPE_2"/>
    <property type="match status" value="1"/>
</dbReference>
<keyword evidence="2" id="KW-0808">Transferase</keyword>
<proteinExistence type="predicted"/>
<dbReference type="Pfam" id="PF00359">
    <property type="entry name" value="PTS_EIIA_2"/>
    <property type="match status" value="1"/>
</dbReference>
<evidence type="ECO:0000313" key="2">
    <source>
        <dbReference type="EMBL" id="CDZ31617.1"/>
    </source>
</evidence>
<reference evidence="2 3" key="1">
    <citation type="submission" date="2014-08" db="EMBL/GenBank/DDBJ databases">
        <authorList>
            <person name="Chen Y.-H."/>
        </authorList>
    </citation>
    <scope>NUCLEOTIDE SEQUENCE [LARGE SCALE GENOMIC DNA]</scope>
</reference>
<dbReference type="Gene3D" id="3.40.930.10">
    <property type="entry name" value="Mannitol-specific EII, Chain A"/>
    <property type="match status" value="1"/>
</dbReference>
<evidence type="ECO:0000313" key="3">
    <source>
        <dbReference type="Proteomes" id="UP000046176"/>
    </source>
</evidence>
<dbReference type="Proteomes" id="UP000046176">
    <property type="component" value="Unassembled WGS sequence"/>
</dbReference>
<dbReference type="InterPro" id="IPR051541">
    <property type="entry name" value="PTS_SugarTrans_NitroReg"/>
</dbReference>
<dbReference type="PANTHER" id="PTHR47738:SF1">
    <property type="entry name" value="NITROGEN REGULATORY PROTEIN"/>
    <property type="match status" value="1"/>
</dbReference>
<name>A0A0T7F983_NEOGA</name>
<dbReference type="RefSeq" id="WP_245282681.1">
    <property type="nucleotide sequence ID" value="NZ_CCRH01000001.1"/>
</dbReference>
<dbReference type="PROSITE" id="PS00372">
    <property type="entry name" value="PTS_EIIA_TYPE_2_HIS"/>
    <property type="match status" value="1"/>
</dbReference>
<dbReference type="InterPro" id="IPR016152">
    <property type="entry name" value="PTrfase/Anion_transptr"/>
</dbReference>
<protein>
    <submittedName>
        <fullName evidence="2">Phosphotransferase system mannitol/fructose-specifc IIA component (Ntr-type)</fullName>
    </submittedName>
</protein>
<sequence>MMNLRDYLPPENIVLDLAPPSKAILIKQLSRLAAERLALDAGDLARVLTNRENLGSTGIGAGIAIPHAGISGIDRHFCLFARLADPIDFQAVDDEPVDLVFLLLTPEGRRNHLNVLACIARCVRDEEIAAAIRRATTPQDVYLWLCPVNA</sequence>
<dbReference type="GO" id="GO:0030295">
    <property type="term" value="F:protein kinase activator activity"/>
    <property type="evidence" value="ECO:0007669"/>
    <property type="project" value="TreeGrafter"/>
</dbReference>
<accession>A0A0T7F983</accession>
<dbReference type="PANTHER" id="PTHR47738">
    <property type="entry name" value="PTS SYSTEM FRUCTOSE-LIKE EIIA COMPONENT-RELATED"/>
    <property type="match status" value="1"/>
</dbReference>
<dbReference type="InterPro" id="IPR002178">
    <property type="entry name" value="PTS_EIIA_type-2_dom"/>
</dbReference>
<gene>
    <name evidence="2" type="ORF">NGAL_HAMBI1145_03800</name>
</gene>
<evidence type="ECO:0000259" key="1">
    <source>
        <dbReference type="PROSITE" id="PS51094"/>
    </source>
</evidence>
<feature type="domain" description="PTS EIIA type-2" evidence="1">
    <location>
        <begin position="6"/>
        <end position="148"/>
    </location>
</feature>
<dbReference type="EMBL" id="CCRH01000001">
    <property type="protein sequence ID" value="CDZ31617.1"/>
    <property type="molecule type" value="Genomic_DNA"/>
</dbReference>
<organism evidence="2 3">
    <name type="scientific">Neorhizobium galegae bv. officinalis</name>
    <dbReference type="NCBI Taxonomy" id="323656"/>
    <lineage>
        <taxon>Bacteria</taxon>
        <taxon>Pseudomonadati</taxon>
        <taxon>Pseudomonadota</taxon>
        <taxon>Alphaproteobacteria</taxon>
        <taxon>Hyphomicrobiales</taxon>
        <taxon>Rhizobiaceae</taxon>
        <taxon>Rhizobium/Agrobacterium group</taxon>
        <taxon>Neorhizobium</taxon>
    </lineage>
</organism>
<dbReference type="CDD" id="cd00211">
    <property type="entry name" value="PTS_IIA_fru"/>
    <property type="match status" value="1"/>
</dbReference>